<reference evidence="7 8" key="1">
    <citation type="submission" date="2018-05" db="EMBL/GenBank/DDBJ databases">
        <title>Acuticoccus sediminis sp. nov., isolated from deep-sea sediment of Indian Ocean.</title>
        <authorList>
            <person name="Liu X."/>
            <person name="Lai Q."/>
            <person name="Du Y."/>
            <person name="Sun F."/>
            <person name="Zhang X."/>
            <person name="Wang S."/>
            <person name="Shao Z."/>
        </authorList>
    </citation>
    <scope>NUCLEOTIDE SEQUENCE [LARGE SCALE GENOMIC DNA]</scope>
    <source>
        <strain evidence="7 8">PTG4-2</strain>
    </source>
</reference>
<dbReference type="PANTHER" id="PTHR11851:SF49">
    <property type="entry name" value="MITOCHONDRIAL-PROCESSING PEPTIDASE SUBUNIT ALPHA"/>
    <property type="match status" value="1"/>
</dbReference>
<evidence type="ECO:0000313" key="7">
    <source>
        <dbReference type="EMBL" id="RAH99496.1"/>
    </source>
</evidence>
<dbReference type="Pfam" id="PF05193">
    <property type="entry name" value="Peptidase_M16_C"/>
    <property type="match status" value="1"/>
</dbReference>
<dbReference type="GO" id="GO:0006508">
    <property type="term" value="P:proteolysis"/>
    <property type="evidence" value="ECO:0007669"/>
    <property type="project" value="InterPro"/>
</dbReference>
<organism evidence="7 8">
    <name type="scientific">Acuticoccus sediminis</name>
    <dbReference type="NCBI Taxonomy" id="2184697"/>
    <lineage>
        <taxon>Bacteria</taxon>
        <taxon>Pseudomonadati</taxon>
        <taxon>Pseudomonadota</taxon>
        <taxon>Alphaproteobacteria</taxon>
        <taxon>Hyphomicrobiales</taxon>
        <taxon>Amorphaceae</taxon>
        <taxon>Acuticoccus</taxon>
    </lineage>
</organism>
<dbReference type="Proteomes" id="UP000249590">
    <property type="component" value="Unassembled WGS sequence"/>
</dbReference>
<dbReference type="AlphaFoldDB" id="A0A8B2NV29"/>
<dbReference type="InterPro" id="IPR011249">
    <property type="entry name" value="Metalloenz_LuxS/M16"/>
</dbReference>
<feature type="domain" description="Peptidase M16 N-terminal" evidence="5">
    <location>
        <begin position="13"/>
        <end position="159"/>
    </location>
</feature>
<dbReference type="RefSeq" id="WP_111349755.1">
    <property type="nucleotide sequence ID" value="NZ_JAIWKD010000006.1"/>
</dbReference>
<dbReference type="GO" id="GO:0004222">
    <property type="term" value="F:metalloendopeptidase activity"/>
    <property type="evidence" value="ECO:0007669"/>
    <property type="project" value="InterPro"/>
</dbReference>
<dbReference type="GO" id="GO:0046872">
    <property type="term" value="F:metal ion binding"/>
    <property type="evidence" value="ECO:0007669"/>
    <property type="project" value="InterPro"/>
</dbReference>
<dbReference type="Pfam" id="PF00675">
    <property type="entry name" value="Peptidase_M16"/>
    <property type="match status" value="1"/>
</dbReference>
<comment type="cofactor">
    <cofactor evidence="1">
        <name>Zn(2+)</name>
        <dbReference type="ChEBI" id="CHEBI:29105"/>
    </cofactor>
</comment>
<evidence type="ECO:0000256" key="4">
    <source>
        <dbReference type="RuleBase" id="RU004447"/>
    </source>
</evidence>
<evidence type="ECO:0000256" key="2">
    <source>
        <dbReference type="ARBA" id="ARBA00007261"/>
    </source>
</evidence>
<dbReference type="EMBL" id="QHHQ01000005">
    <property type="protein sequence ID" value="RAH99496.1"/>
    <property type="molecule type" value="Genomic_DNA"/>
</dbReference>
<dbReference type="OrthoDB" id="9811314at2"/>
<evidence type="ECO:0000313" key="8">
    <source>
        <dbReference type="Proteomes" id="UP000249590"/>
    </source>
</evidence>
<protein>
    <submittedName>
        <fullName evidence="7">Peptidase M16</fullName>
    </submittedName>
</protein>
<comment type="caution">
    <text evidence="7">The sequence shown here is derived from an EMBL/GenBank/DDBJ whole genome shotgun (WGS) entry which is preliminary data.</text>
</comment>
<dbReference type="InterPro" id="IPR001431">
    <property type="entry name" value="Pept_M16_Zn_BS"/>
</dbReference>
<keyword evidence="3" id="KW-0482">Metalloprotease</keyword>
<feature type="domain" description="Peptidase M16 C-terminal" evidence="6">
    <location>
        <begin position="166"/>
        <end position="337"/>
    </location>
</feature>
<dbReference type="Gene3D" id="3.30.830.10">
    <property type="entry name" value="Metalloenzyme, LuxS/M16 peptidase-like"/>
    <property type="match status" value="2"/>
</dbReference>
<comment type="similarity">
    <text evidence="2 4">Belongs to the peptidase M16 family.</text>
</comment>
<dbReference type="PROSITE" id="PS00143">
    <property type="entry name" value="INSULINASE"/>
    <property type="match status" value="1"/>
</dbReference>
<dbReference type="InterPro" id="IPR007863">
    <property type="entry name" value="Peptidase_M16_C"/>
</dbReference>
<sequence>MTELTRLPSGLTVVTDSMAHVDSVAVGVWVETGTRSELEGEHGIAHFMEHMAFKGTANRSARAISEAIETVGGEINAATSVETTAYHARMLTEDLPLALDIFADILTEPAFDPADVERERHVILQEIGAAEDIPEDRAFDALPEAAFVGQPLGRRILGTRASVGAVSPDALRAFFEANYTAPSMTVVAAGKVCHDRLVDSIARAFERVPTRAARTAPAATYTGGAMAESDDASECQLIFGFEGRAALHDDAVVAQLAAMVLGGGLSSRLFQALREERGLVYDTSAFHWAFSDSGVFAIHLATSPEDVAEARTVVLDELESAIATVTPEELQRAKAQLRAGLLMSRESCNARMGQAARQAIVFGRPVSKEERIAEIEKVSDTDVRRLLSEVSRSVPTVVTVGSADAFDAATITARFGAEVPAV</sequence>
<keyword evidence="3" id="KW-0645">Protease</keyword>
<keyword evidence="8" id="KW-1185">Reference proteome</keyword>
<proteinExistence type="inferred from homology"/>
<evidence type="ECO:0000259" key="6">
    <source>
        <dbReference type="Pfam" id="PF05193"/>
    </source>
</evidence>
<dbReference type="InterPro" id="IPR050361">
    <property type="entry name" value="MPP/UQCRC_Complex"/>
</dbReference>
<name>A0A8B2NV29_9HYPH</name>
<evidence type="ECO:0000256" key="3">
    <source>
        <dbReference type="ARBA" id="ARBA00023049"/>
    </source>
</evidence>
<dbReference type="SUPFAM" id="SSF63411">
    <property type="entry name" value="LuxS/MPP-like metallohydrolase"/>
    <property type="match status" value="2"/>
</dbReference>
<keyword evidence="3" id="KW-0378">Hydrolase</keyword>
<evidence type="ECO:0000259" key="5">
    <source>
        <dbReference type="Pfam" id="PF00675"/>
    </source>
</evidence>
<gene>
    <name evidence="7" type="ORF">DLJ53_23580</name>
</gene>
<dbReference type="InterPro" id="IPR011765">
    <property type="entry name" value="Pept_M16_N"/>
</dbReference>
<dbReference type="PANTHER" id="PTHR11851">
    <property type="entry name" value="METALLOPROTEASE"/>
    <property type="match status" value="1"/>
</dbReference>
<evidence type="ECO:0000256" key="1">
    <source>
        <dbReference type="ARBA" id="ARBA00001947"/>
    </source>
</evidence>
<accession>A0A8B2NV29</accession>